<dbReference type="RefSeq" id="XP_003144502.1">
    <property type="nucleotide sequence ID" value="XM_003144454.1"/>
</dbReference>
<dbReference type="KEGG" id="loa:LOAG_08924"/>
<reference evidence="1" key="1">
    <citation type="submission" date="2012-04" db="EMBL/GenBank/DDBJ databases">
        <title>The Genome Sequence of Loa loa.</title>
        <authorList>
            <consortium name="The Broad Institute Genome Sequencing Platform"/>
            <consortium name="Broad Institute Genome Sequencing Center for Infectious Disease"/>
            <person name="Nutman T.B."/>
            <person name="Fink D.L."/>
            <person name="Russ C."/>
            <person name="Young S."/>
            <person name="Zeng Q."/>
            <person name="Gargeya S."/>
            <person name="Alvarado L."/>
            <person name="Berlin A."/>
            <person name="Chapman S.B."/>
            <person name="Chen Z."/>
            <person name="Freedman E."/>
            <person name="Gellesch M."/>
            <person name="Goldberg J."/>
            <person name="Griggs A."/>
            <person name="Gujja S."/>
            <person name="Heilman E.R."/>
            <person name="Heiman D."/>
            <person name="Howarth C."/>
            <person name="Mehta T."/>
            <person name="Neiman D."/>
            <person name="Pearson M."/>
            <person name="Roberts A."/>
            <person name="Saif S."/>
            <person name="Shea T."/>
            <person name="Shenoy N."/>
            <person name="Sisk P."/>
            <person name="Stolte C."/>
            <person name="Sykes S."/>
            <person name="White J."/>
            <person name="Yandava C."/>
            <person name="Haas B."/>
            <person name="Henn M.R."/>
            <person name="Nusbaum C."/>
            <person name="Birren B."/>
        </authorList>
    </citation>
    <scope>NUCLEOTIDE SEQUENCE [LARGE SCALE GENOMIC DNA]</scope>
</reference>
<protein>
    <submittedName>
        <fullName evidence="1">Uncharacterized protein</fullName>
    </submittedName>
</protein>
<dbReference type="InParanoid" id="A0A1S0TTC8"/>
<name>A0A1S0TTC8_LOALO</name>
<dbReference type="CTD" id="9946357"/>
<gene>
    <name evidence="1" type="ORF">LOAG_08924</name>
</gene>
<dbReference type="GeneID" id="9946357"/>
<evidence type="ECO:0000313" key="1">
    <source>
        <dbReference type="EMBL" id="EFO19566.1"/>
    </source>
</evidence>
<proteinExistence type="predicted"/>
<accession>A0A1S0TTC8</accession>
<sequence>MKVRVKGMLTATTYNFAEELSCFIKLLKTHICRQHIAMQYMMIEIDIWTAKSISGFQNTTVAASRSEHYQISIKLKVKKQYLDAFSEELWCNCYTPSGAGINFALTTFRIISPLDEIPGEIRRTINVKVQY</sequence>
<organism evidence="1">
    <name type="scientific">Loa loa</name>
    <name type="common">Eye worm</name>
    <name type="synonym">Filaria loa</name>
    <dbReference type="NCBI Taxonomy" id="7209"/>
    <lineage>
        <taxon>Eukaryota</taxon>
        <taxon>Metazoa</taxon>
        <taxon>Ecdysozoa</taxon>
        <taxon>Nematoda</taxon>
        <taxon>Chromadorea</taxon>
        <taxon>Rhabditida</taxon>
        <taxon>Spirurina</taxon>
        <taxon>Spiruromorpha</taxon>
        <taxon>Filarioidea</taxon>
        <taxon>Onchocercidae</taxon>
        <taxon>Loa</taxon>
    </lineage>
</organism>
<dbReference type="EMBL" id="JH712151">
    <property type="protein sequence ID" value="EFO19566.1"/>
    <property type="molecule type" value="Genomic_DNA"/>
</dbReference>
<dbReference type="AlphaFoldDB" id="A0A1S0TTC8"/>